<dbReference type="AlphaFoldDB" id="A0A915ETP2"/>
<keyword evidence="1" id="KW-1185">Reference proteome</keyword>
<accession>A0A915ETP2</accession>
<organism evidence="1 2">
    <name type="scientific">Ditylenchus dipsaci</name>
    <dbReference type="NCBI Taxonomy" id="166011"/>
    <lineage>
        <taxon>Eukaryota</taxon>
        <taxon>Metazoa</taxon>
        <taxon>Ecdysozoa</taxon>
        <taxon>Nematoda</taxon>
        <taxon>Chromadorea</taxon>
        <taxon>Rhabditida</taxon>
        <taxon>Tylenchina</taxon>
        <taxon>Tylenchomorpha</taxon>
        <taxon>Sphaerularioidea</taxon>
        <taxon>Anguinidae</taxon>
        <taxon>Anguininae</taxon>
        <taxon>Ditylenchus</taxon>
    </lineage>
</organism>
<evidence type="ECO:0000313" key="1">
    <source>
        <dbReference type="Proteomes" id="UP000887574"/>
    </source>
</evidence>
<evidence type="ECO:0000313" key="2">
    <source>
        <dbReference type="WBParaSite" id="jg9700"/>
    </source>
</evidence>
<protein>
    <submittedName>
        <fullName evidence="2">Uncharacterized protein</fullName>
    </submittedName>
</protein>
<proteinExistence type="predicted"/>
<reference evidence="2" key="1">
    <citation type="submission" date="2022-11" db="UniProtKB">
        <authorList>
            <consortium name="WormBaseParasite"/>
        </authorList>
    </citation>
    <scope>IDENTIFICATION</scope>
</reference>
<name>A0A915ETP2_9BILA</name>
<dbReference type="WBParaSite" id="jg9700">
    <property type="protein sequence ID" value="jg9700"/>
    <property type="gene ID" value="jg9700"/>
</dbReference>
<sequence>MLLAIQISVCQFLAIRRILKYCFNKQTTNGQTNSEQGYVKAEQTMMDVKNPRSYFENAQAKKLTAKDPIVSNGAFNQIKTSRTTLGACRRIADQPELFSVLARIPAVEGSELPWKKMKISMLFHLKWFVRSVPRKETFSTLTSGYGMEIYHAVGNIKTWSPSSEVYDKQKELSVGMRAMLVDWFVDVCQNTSWVVLLFSWLSRWWIECFRLWICLVSSSSCWVPLLFSSLREFTEFIRRS</sequence>
<dbReference type="Proteomes" id="UP000887574">
    <property type="component" value="Unplaced"/>
</dbReference>